<dbReference type="Proteomes" id="UP000176050">
    <property type="component" value="Chromosome"/>
</dbReference>
<gene>
    <name evidence="1" type="ORF">LPB138_05745</name>
</gene>
<sequence length="939" mass="111024">MKRFYFLTTSIVLFFTHVSFGQTNEIKISAILDVENQELKVQQQIKYYNKSNSNLDTIYLHNWANSFKDKNTPLSKRLIEDYDKSLYFSKEKFRGSTIINNLSINYNSVNWNNKKNAPDIIEIPLNNQLQPNDSLIINSTYTVKIPSDKFTKYGRNRQGYNLRYWYLVPAFYDNDWQLMSNLNMDDLLMDFSNYSISLTIPQNFVLSTELNSTYSIEKGNKTYKLEGENRTDIELSINSLNDFEIFNTDDISVETNLNTKNLDSRIKTDILNREIAFIEKHLGKYPHDKILLNKISYSKNKVYGLSQLPSFLRPFSDVFEWDIKMFKTLSSKYIEKAISVNHRKDSWLIDGLQTYLMIEYVHEFYPEVKAMGSVSKFWGVRRFNLADLNFNDKYPFVYQFASRKNVDQPLTMRSDSLSNFNRKIVNKYKAGLGIRYLNEFLGDSIIPNNIKEFYNKNILNFTNSNEFKNLVIEDTDENLSWFFGDYVTSKKKIDYTIKKVKVLTDSIEVTIKNLRNMTVPVALYGVKDKEIHFKKWYTNIDSTKTITIPKNGFNRLSLNYEYLYPELNVRNNWKSTTNNLLNRPLQFRFFKDIEDPYYNQIYYSPTVKYNYYDGLQLGMSLTNKTIQKKNFVYKITPYYSTKTNNITGSFSFLYEYLPENSKVYKYQFGTSGSYFHYAPDLIYRTFSPFAIVNFKRKSLRDVGGSRLIADYVTINRDLDPNATTPNPESNKYSVFNLGYSYSKPEIIEDLRYSTNLEVASKFSKLTFDFRYRKLTERNRQFDFRIFAGAFLKNKTETDFFSFGLTRQSDYLFRLNYFGRSENSGFFSKQYITNEGGFKSYLPQNYANQWLASMNTSIGLWRWVEVYNDIGFLKNKNEPVYFAYENGVRLNFVHEILEVYFPLYSNNGWEVNQSNYSSRIRFVLTINPKKIINFVKRGFY</sequence>
<organism evidence="1 2">
    <name type="scientific">Urechidicola croceus</name>
    <dbReference type="NCBI Taxonomy" id="1850246"/>
    <lineage>
        <taxon>Bacteria</taxon>
        <taxon>Pseudomonadati</taxon>
        <taxon>Bacteroidota</taxon>
        <taxon>Flavobacteriia</taxon>
        <taxon>Flavobacteriales</taxon>
        <taxon>Flavobacteriaceae</taxon>
        <taxon>Urechidicola</taxon>
    </lineage>
</organism>
<reference evidence="1 2" key="1">
    <citation type="submission" date="2016-10" db="EMBL/GenBank/DDBJ databases">
        <title>Lutibacter sp. LPB0138, isolated from marine gastropod.</title>
        <authorList>
            <person name="Kim E."/>
            <person name="Yi H."/>
        </authorList>
    </citation>
    <scope>NUCLEOTIDE SEQUENCE [LARGE SCALE GENOMIC DNA]</scope>
    <source>
        <strain evidence="1 2">LPB0138</strain>
    </source>
</reference>
<keyword evidence="2" id="KW-1185">Reference proteome</keyword>
<evidence type="ECO:0000313" key="1">
    <source>
        <dbReference type="EMBL" id="AOW20209.1"/>
    </source>
</evidence>
<keyword evidence="1" id="KW-0645">Protease</keyword>
<accession>A0A1D8P6L7</accession>
<dbReference type="InterPro" id="IPR027268">
    <property type="entry name" value="Peptidase_M4/M1_CTD_sf"/>
</dbReference>
<dbReference type="STRING" id="1850246.LPB138_05745"/>
<dbReference type="SUPFAM" id="SSF55486">
    <property type="entry name" value="Metalloproteases ('zincins'), catalytic domain"/>
    <property type="match status" value="1"/>
</dbReference>
<name>A0A1D8P6L7_9FLAO</name>
<proteinExistence type="predicted"/>
<keyword evidence="1" id="KW-0378">Hydrolase</keyword>
<dbReference type="Gene3D" id="1.10.390.10">
    <property type="entry name" value="Neutral Protease Domain 2"/>
    <property type="match status" value="1"/>
</dbReference>
<dbReference type="RefSeq" id="WP_070236347.1">
    <property type="nucleotide sequence ID" value="NZ_CP017478.1"/>
</dbReference>
<dbReference type="EMBL" id="CP017478">
    <property type="protein sequence ID" value="AOW20209.1"/>
    <property type="molecule type" value="Genomic_DNA"/>
</dbReference>
<dbReference type="KEGG" id="lul:LPB138_05745"/>
<evidence type="ECO:0000313" key="2">
    <source>
        <dbReference type="Proteomes" id="UP000176050"/>
    </source>
</evidence>
<dbReference type="AlphaFoldDB" id="A0A1D8P6L7"/>
<keyword evidence="1" id="KW-0031">Aminopeptidase</keyword>
<protein>
    <submittedName>
        <fullName evidence="1">Aminopeptidase</fullName>
    </submittedName>
</protein>
<dbReference type="GO" id="GO:0004177">
    <property type="term" value="F:aminopeptidase activity"/>
    <property type="evidence" value="ECO:0007669"/>
    <property type="project" value="UniProtKB-KW"/>
</dbReference>